<dbReference type="Gene3D" id="1.25.40.10">
    <property type="entry name" value="Tetratricopeptide repeat domain"/>
    <property type="match status" value="1"/>
</dbReference>
<feature type="compositionally biased region" description="Low complexity" evidence="2">
    <location>
        <begin position="177"/>
        <end position="201"/>
    </location>
</feature>
<evidence type="ECO:0000256" key="1">
    <source>
        <dbReference type="PROSITE-ProRule" id="PRU00339"/>
    </source>
</evidence>
<dbReference type="RefSeq" id="WP_179649911.1">
    <property type="nucleotide sequence ID" value="NZ_JACBZM010000001.1"/>
</dbReference>
<evidence type="ECO:0000313" key="4">
    <source>
        <dbReference type="Proteomes" id="UP000562045"/>
    </source>
</evidence>
<evidence type="ECO:0000313" key="3">
    <source>
        <dbReference type="EMBL" id="NYI46107.1"/>
    </source>
</evidence>
<dbReference type="PROSITE" id="PS50005">
    <property type="entry name" value="TPR"/>
    <property type="match status" value="1"/>
</dbReference>
<gene>
    <name evidence="3" type="ORF">BJ993_003187</name>
</gene>
<organism evidence="3 4">
    <name type="scientific">Nocardioides aromaticivorans</name>
    <dbReference type="NCBI Taxonomy" id="200618"/>
    <lineage>
        <taxon>Bacteria</taxon>
        <taxon>Bacillati</taxon>
        <taxon>Actinomycetota</taxon>
        <taxon>Actinomycetes</taxon>
        <taxon>Propionibacteriales</taxon>
        <taxon>Nocardioidaceae</taxon>
        <taxon>Nocardioides</taxon>
    </lineage>
</organism>
<reference evidence="3 4" key="1">
    <citation type="submission" date="2020-07" db="EMBL/GenBank/DDBJ databases">
        <title>Sequencing the genomes of 1000 actinobacteria strains.</title>
        <authorList>
            <person name="Klenk H.-P."/>
        </authorList>
    </citation>
    <scope>NUCLEOTIDE SEQUENCE [LARGE SCALE GENOMIC DNA]</scope>
    <source>
        <strain evidence="3 4">DSM 15131</strain>
    </source>
</reference>
<accession>A0A7Y9ZIG5</accession>
<dbReference type="EMBL" id="JACBZM010000001">
    <property type="protein sequence ID" value="NYI46107.1"/>
    <property type="molecule type" value="Genomic_DNA"/>
</dbReference>
<sequence>MKRTRRPNPRARLRLALLVAGALPALLVLGYLVKVGLMLQHNAAGRDSFERGDYDGAAAEFFETRDLNWFESWIAPFDEGASHHAEGAYDDAITAYEKALESVPEREECTVRINLALAHEAVGDRQQSDQDLDGAIESWQQGIDVLAAGDCPTDSGRGQEQTDDAKAVDERLHDKLQQAQDQQQQQDPQQQQPDQPQQQPGEEPDEGEDPREERLERNNQQGRDQRSDEQDLYDDQDYTRPETW</sequence>
<dbReference type="Proteomes" id="UP000562045">
    <property type="component" value="Unassembled WGS sequence"/>
</dbReference>
<feature type="repeat" description="TPR" evidence="1">
    <location>
        <begin position="73"/>
        <end position="106"/>
    </location>
</feature>
<feature type="region of interest" description="Disordered" evidence="2">
    <location>
        <begin position="147"/>
        <end position="244"/>
    </location>
</feature>
<feature type="compositionally biased region" description="Basic and acidic residues" evidence="2">
    <location>
        <begin position="163"/>
        <end position="176"/>
    </location>
</feature>
<dbReference type="InterPro" id="IPR019734">
    <property type="entry name" value="TPR_rpt"/>
</dbReference>
<comment type="caution">
    <text evidence="3">The sequence shown here is derived from an EMBL/GenBank/DDBJ whole genome shotgun (WGS) entry which is preliminary data.</text>
</comment>
<proteinExistence type="predicted"/>
<dbReference type="AlphaFoldDB" id="A0A7Y9ZIG5"/>
<evidence type="ECO:0000256" key="2">
    <source>
        <dbReference type="SAM" id="MobiDB-lite"/>
    </source>
</evidence>
<keyword evidence="1" id="KW-0802">TPR repeat</keyword>
<dbReference type="InterPro" id="IPR011990">
    <property type="entry name" value="TPR-like_helical_dom_sf"/>
</dbReference>
<protein>
    <submittedName>
        <fullName evidence="3">Tetratricopeptide (TPR) repeat protein</fullName>
    </submittedName>
</protein>
<name>A0A7Y9ZIG5_9ACTN</name>
<dbReference type="SUPFAM" id="SSF48452">
    <property type="entry name" value="TPR-like"/>
    <property type="match status" value="1"/>
</dbReference>
<feature type="compositionally biased region" description="Basic and acidic residues" evidence="2">
    <location>
        <begin position="211"/>
        <end position="229"/>
    </location>
</feature>